<evidence type="ECO:0000313" key="9">
    <source>
        <dbReference type="EMBL" id="KAH9375609.1"/>
    </source>
</evidence>
<feature type="domain" description="SANT" evidence="8">
    <location>
        <begin position="75"/>
        <end position="126"/>
    </location>
</feature>
<organism evidence="9 10">
    <name type="scientific">Haemaphysalis longicornis</name>
    <name type="common">Bush tick</name>
    <dbReference type="NCBI Taxonomy" id="44386"/>
    <lineage>
        <taxon>Eukaryota</taxon>
        <taxon>Metazoa</taxon>
        <taxon>Ecdysozoa</taxon>
        <taxon>Arthropoda</taxon>
        <taxon>Chelicerata</taxon>
        <taxon>Arachnida</taxon>
        <taxon>Acari</taxon>
        <taxon>Parasitiformes</taxon>
        <taxon>Ixodida</taxon>
        <taxon>Ixodoidea</taxon>
        <taxon>Ixodidae</taxon>
        <taxon>Haemaphysalinae</taxon>
        <taxon>Haemaphysalis</taxon>
    </lineage>
</organism>
<dbReference type="GO" id="GO:0000785">
    <property type="term" value="C:chromatin"/>
    <property type="evidence" value="ECO:0007669"/>
    <property type="project" value="TreeGrafter"/>
</dbReference>
<accession>A0A9J6GL22</accession>
<evidence type="ECO:0000256" key="4">
    <source>
        <dbReference type="ARBA" id="ARBA00022771"/>
    </source>
</evidence>
<dbReference type="GO" id="GO:0005634">
    <property type="term" value="C:nucleus"/>
    <property type="evidence" value="ECO:0007669"/>
    <property type="project" value="UniProtKB-SubCell"/>
</dbReference>
<dbReference type="PROSITE" id="PS51293">
    <property type="entry name" value="SANT"/>
    <property type="match status" value="1"/>
</dbReference>
<dbReference type="PANTHER" id="PTHR13992">
    <property type="entry name" value="NUCLEAR RECEPTOR CO-REPRESSOR RELATED NCOR"/>
    <property type="match status" value="1"/>
</dbReference>
<reference evidence="9 10" key="1">
    <citation type="journal article" date="2020" name="Cell">
        <title>Large-Scale Comparative Analyses of Tick Genomes Elucidate Their Genetic Diversity and Vector Capacities.</title>
        <authorList>
            <consortium name="Tick Genome and Microbiome Consortium (TIGMIC)"/>
            <person name="Jia N."/>
            <person name="Wang J."/>
            <person name="Shi W."/>
            <person name="Du L."/>
            <person name="Sun Y."/>
            <person name="Zhan W."/>
            <person name="Jiang J.F."/>
            <person name="Wang Q."/>
            <person name="Zhang B."/>
            <person name="Ji P."/>
            <person name="Bell-Sakyi L."/>
            <person name="Cui X.M."/>
            <person name="Yuan T.T."/>
            <person name="Jiang B.G."/>
            <person name="Yang W.F."/>
            <person name="Lam T.T."/>
            <person name="Chang Q.C."/>
            <person name="Ding S.J."/>
            <person name="Wang X.J."/>
            <person name="Zhu J.G."/>
            <person name="Ruan X.D."/>
            <person name="Zhao L."/>
            <person name="Wei J.T."/>
            <person name="Ye R.Z."/>
            <person name="Que T.C."/>
            <person name="Du C.H."/>
            <person name="Zhou Y.H."/>
            <person name="Cheng J.X."/>
            <person name="Dai P.F."/>
            <person name="Guo W.B."/>
            <person name="Han X.H."/>
            <person name="Huang E.J."/>
            <person name="Li L.F."/>
            <person name="Wei W."/>
            <person name="Gao Y.C."/>
            <person name="Liu J.Z."/>
            <person name="Shao H.Z."/>
            <person name="Wang X."/>
            <person name="Wang C.C."/>
            <person name="Yang T.C."/>
            <person name="Huo Q.B."/>
            <person name="Li W."/>
            <person name="Chen H.Y."/>
            <person name="Chen S.E."/>
            <person name="Zhou L.G."/>
            <person name="Ni X.B."/>
            <person name="Tian J.H."/>
            <person name="Sheng Y."/>
            <person name="Liu T."/>
            <person name="Pan Y.S."/>
            <person name="Xia L.Y."/>
            <person name="Li J."/>
            <person name="Zhao F."/>
            <person name="Cao W.C."/>
        </authorList>
    </citation>
    <scope>NUCLEOTIDE SEQUENCE [LARGE SCALE GENOMIC DNA]</scope>
    <source>
        <strain evidence="9">HaeL-2018</strain>
    </source>
</reference>
<dbReference type="GO" id="GO:0032991">
    <property type="term" value="C:protein-containing complex"/>
    <property type="evidence" value="ECO:0007669"/>
    <property type="project" value="UniProtKB-ARBA"/>
</dbReference>
<dbReference type="EMBL" id="JABSTR010000007">
    <property type="protein sequence ID" value="KAH9375609.1"/>
    <property type="molecule type" value="Genomic_DNA"/>
</dbReference>
<evidence type="ECO:0000256" key="5">
    <source>
        <dbReference type="ARBA" id="ARBA00022833"/>
    </source>
</evidence>
<dbReference type="GO" id="GO:0008270">
    <property type="term" value="F:zinc ion binding"/>
    <property type="evidence" value="ECO:0007669"/>
    <property type="project" value="UniProtKB-KW"/>
</dbReference>
<keyword evidence="4" id="KW-0863">Zinc-finger</keyword>
<dbReference type="Gene3D" id="1.10.10.60">
    <property type="entry name" value="Homeodomain-like"/>
    <property type="match status" value="1"/>
</dbReference>
<proteinExistence type="inferred from homology"/>
<name>A0A9J6GL22_HAELO</name>
<comment type="caution">
    <text evidence="9">The sequence shown here is derived from an EMBL/GenBank/DDBJ whole genome shotgun (WGS) entry which is preliminary data.</text>
</comment>
<dbReference type="SUPFAM" id="SSF46689">
    <property type="entry name" value="Homeodomain-like"/>
    <property type="match status" value="1"/>
</dbReference>
<gene>
    <name evidence="9" type="ORF">HPB48_017203</name>
</gene>
<keyword evidence="6" id="KW-0238">DNA-binding</keyword>
<dbReference type="GO" id="GO:0006357">
    <property type="term" value="P:regulation of transcription by RNA polymerase II"/>
    <property type="evidence" value="ECO:0007669"/>
    <property type="project" value="TreeGrafter"/>
</dbReference>
<sequence>MKRSERLRLPKARQRKRMGADMQVPLGLHGTGKEECRNRNCAITPPLVTGEQRHLIQADFQNRIRGLLAELDQSHLTNVWDDQDKRIFREKFIEYPKNFGIVASHLDTNSVADCVQYYYLSKKSEDYKQFMHKPRLRTALRSSQRETWASSITVSDSAFSTETSDG</sequence>
<dbReference type="AlphaFoldDB" id="A0A9J6GL22"/>
<dbReference type="GO" id="GO:0003677">
    <property type="term" value="F:DNA binding"/>
    <property type="evidence" value="ECO:0007669"/>
    <property type="project" value="UniProtKB-KW"/>
</dbReference>
<dbReference type="InterPro" id="IPR017884">
    <property type="entry name" value="SANT_dom"/>
</dbReference>
<dbReference type="InterPro" id="IPR051571">
    <property type="entry name" value="N-CoR_corepressor"/>
</dbReference>
<evidence type="ECO:0000256" key="3">
    <source>
        <dbReference type="ARBA" id="ARBA00022723"/>
    </source>
</evidence>
<comment type="similarity">
    <text evidence="2">Belongs to the N-CoR nuclear receptor corepressors family.</text>
</comment>
<keyword evidence="5" id="KW-0862">Zinc</keyword>
<dbReference type="OrthoDB" id="10258692at2759"/>
<dbReference type="InterPro" id="IPR009057">
    <property type="entry name" value="Homeodomain-like_sf"/>
</dbReference>
<keyword evidence="10" id="KW-1185">Reference proteome</keyword>
<evidence type="ECO:0000256" key="7">
    <source>
        <dbReference type="ARBA" id="ARBA00023242"/>
    </source>
</evidence>
<dbReference type="PANTHER" id="PTHR13992:SF39">
    <property type="entry name" value="SMRTER, ISOFORM G"/>
    <property type="match status" value="1"/>
</dbReference>
<evidence type="ECO:0000256" key="1">
    <source>
        <dbReference type="ARBA" id="ARBA00004123"/>
    </source>
</evidence>
<comment type="subcellular location">
    <subcellularLocation>
        <location evidence="1">Nucleus</location>
    </subcellularLocation>
</comment>
<dbReference type="FunFam" id="1.10.10.60:FF:000012">
    <property type="entry name" value="Metastasis-associated 1 family, member 3"/>
    <property type="match status" value="1"/>
</dbReference>
<keyword evidence="3" id="KW-0479">Metal-binding</keyword>
<dbReference type="Proteomes" id="UP000821853">
    <property type="component" value="Chromosome 5"/>
</dbReference>
<evidence type="ECO:0000256" key="6">
    <source>
        <dbReference type="ARBA" id="ARBA00023125"/>
    </source>
</evidence>
<dbReference type="VEuPathDB" id="VectorBase:HLOH_065244"/>
<evidence type="ECO:0000259" key="8">
    <source>
        <dbReference type="PROSITE" id="PS51293"/>
    </source>
</evidence>
<evidence type="ECO:0000256" key="2">
    <source>
        <dbReference type="ARBA" id="ARBA00010097"/>
    </source>
</evidence>
<protein>
    <recommendedName>
        <fullName evidence="8">SANT domain-containing protein</fullName>
    </recommendedName>
</protein>
<evidence type="ECO:0000313" key="10">
    <source>
        <dbReference type="Proteomes" id="UP000821853"/>
    </source>
</evidence>
<keyword evidence="7" id="KW-0539">Nucleus</keyword>